<name>A0A9P6UIA4_9FUNG</name>
<evidence type="ECO:0000259" key="8">
    <source>
        <dbReference type="PROSITE" id="PS50802"/>
    </source>
</evidence>
<dbReference type="OrthoDB" id="18915at2759"/>
<evidence type="ECO:0000256" key="3">
    <source>
        <dbReference type="ARBA" id="ARBA00022670"/>
    </source>
</evidence>
<keyword evidence="3" id="KW-0645">Protease</keyword>
<comment type="catalytic activity">
    <reaction evidence="1">
        <text>Thiol-dependent hydrolysis of ester, thioester, amide, peptide and isopeptide bonds formed by the C-terminal Gly of ubiquitin (a 76-residue protein attached to proteins as an intracellular targeting signal).</text>
        <dbReference type="EC" id="3.4.19.12"/>
    </reaction>
</comment>
<dbReference type="Gene3D" id="1.20.1300.20">
    <property type="entry name" value="Peptidase C65 Otubain, subdomain 2"/>
    <property type="match status" value="1"/>
</dbReference>
<dbReference type="GO" id="GO:0043130">
    <property type="term" value="F:ubiquitin binding"/>
    <property type="evidence" value="ECO:0007669"/>
    <property type="project" value="TreeGrafter"/>
</dbReference>
<dbReference type="CDD" id="cd22749">
    <property type="entry name" value="Otubain_C65"/>
    <property type="match status" value="1"/>
</dbReference>
<dbReference type="Gene3D" id="3.30.200.60">
    <property type="entry name" value="Peptidase C65 Otubain, subdomain 1"/>
    <property type="match status" value="1"/>
</dbReference>
<keyword evidence="7" id="KW-0812">Transmembrane</keyword>
<dbReference type="InterPro" id="IPR042468">
    <property type="entry name" value="Peptidase_C65_otubain_sub1"/>
</dbReference>
<evidence type="ECO:0000256" key="7">
    <source>
        <dbReference type="SAM" id="Phobius"/>
    </source>
</evidence>
<reference evidence="9" key="1">
    <citation type="journal article" date="2020" name="Fungal Divers.">
        <title>Resolving the Mortierellaceae phylogeny through synthesis of multi-gene phylogenetics and phylogenomics.</title>
        <authorList>
            <person name="Vandepol N."/>
            <person name="Liber J."/>
            <person name="Desiro A."/>
            <person name="Na H."/>
            <person name="Kennedy M."/>
            <person name="Barry K."/>
            <person name="Grigoriev I.V."/>
            <person name="Miller A.N."/>
            <person name="O'Donnell K."/>
            <person name="Stajich J.E."/>
            <person name="Bonito G."/>
        </authorList>
    </citation>
    <scope>NUCLEOTIDE SEQUENCE</scope>
    <source>
        <strain evidence="9">NVP60</strain>
    </source>
</reference>
<keyword evidence="7" id="KW-0472">Membrane</keyword>
<evidence type="ECO:0000256" key="4">
    <source>
        <dbReference type="ARBA" id="ARBA00022786"/>
    </source>
</evidence>
<dbReference type="GO" id="GO:0006508">
    <property type="term" value="P:proteolysis"/>
    <property type="evidence" value="ECO:0007669"/>
    <property type="project" value="UniProtKB-KW"/>
</dbReference>
<dbReference type="GO" id="GO:0071108">
    <property type="term" value="P:protein K48-linked deubiquitination"/>
    <property type="evidence" value="ECO:0007669"/>
    <property type="project" value="TreeGrafter"/>
</dbReference>
<organism evidence="9 10">
    <name type="scientific">Linnemannia gamsii</name>
    <dbReference type="NCBI Taxonomy" id="64522"/>
    <lineage>
        <taxon>Eukaryota</taxon>
        <taxon>Fungi</taxon>
        <taxon>Fungi incertae sedis</taxon>
        <taxon>Mucoromycota</taxon>
        <taxon>Mortierellomycotina</taxon>
        <taxon>Mortierellomycetes</taxon>
        <taxon>Mortierellales</taxon>
        <taxon>Mortierellaceae</taxon>
        <taxon>Linnemannia</taxon>
    </lineage>
</organism>
<keyword evidence="10" id="KW-1185">Reference proteome</keyword>
<evidence type="ECO:0000256" key="2">
    <source>
        <dbReference type="ARBA" id="ARBA00012759"/>
    </source>
</evidence>
<proteinExistence type="predicted"/>
<feature type="transmembrane region" description="Helical" evidence="7">
    <location>
        <begin position="122"/>
        <end position="144"/>
    </location>
</feature>
<keyword evidence="7" id="KW-1133">Transmembrane helix</keyword>
<gene>
    <name evidence="9" type="primary">OTUB1</name>
    <name evidence="9" type="ORF">BGZ97_002374</name>
</gene>
<evidence type="ECO:0000256" key="1">
    <source>
        <dbReference type="ARBA" id="ARBA00000707"/>
    </source>
</evidence>
<dbReference type="Proteomes" id="UP000823405">
    <property type="component" value="Unassembled WGS sequence"/>
</dbReference>
<feature type="domain" description="OTU" evidence="8">
    <location>
        <begin position="249"/>
        <end position="448"/>
    </location>
</feature>
<dbReference type="SUPFAM" id="SSF54001">
    <property type="entry name" value="Cysteine proteinases"/>
    <property type="match status" value="1"/>
</dbReference>
<dbReference type="EC" id="3.4.19.12" evidence="2"/>
<accession>A0A9P6UIA4</accession>
<keyword evidence="5" id="KW-0378">Hydrolase</keyword>
<dbReference type="GO" id="GO:0004843">
    <property type="term" value="F:cysteine-type deubiquitinase activity"/>
    <property type="evidence" value="ECO:0007669"/>
    <property type="project" value="UniProtKB-EC"/>
</dbReference>
<sequence>FELFDDFEFEFRNVWADNADVISCAYSGTGALKTDFTRTGNRTKAGALQDLQNSIVRYVKNNFLDGTRQDAYDLFLKYDVNPSGSYPLVDNRPLQIKALPVVLLVGSAMLAGSIILPEDSLSTAVILFASFWLAIITYVFKFLVANGIQYVNWPKLVPLPYGSYAHGLTHPVIAGAVTNPVAASAPGQGQEAQLTDEQILTQMQAIKDEEANAHPLVDHSVDLLELAQEYENGSEAFKKKIENLSDTHDRMRRSRGDGNCFYRAFAFAWFERVMLAIKSKPELHINAVRTIEETKDLLLAAQFELLAFEDFYQVTLETLQNLVHYTSEELLTAFQNDEVSNSIVMHFRLVASAFLKTHQDEYAPFLEFGQTMDEFCSMHVEAMGRESEEMMLIALTKATHVSIEVAYLSGNQSADEVNFLPFLPDTAPYMPPLVLLYRPGHYDILYRKSHCLEGVI</sequence>
<feature type="non-terminal residue" evidence="9">
    <location>
        <position position="1"/>
    </location>
</feature>
<feature type="transmembrane region" description="Helical" evidence="7">
    <location>
        <begin position="98"/>
        <end position="116"/>
    </location>
</feature>
<keyword evidence="6" id="KW-0788">Thiol protease</keyword>
<dbReference type="Pfam" id="PF10275">
    <property type="entry name" value="Peptidase_C65"/>
    <property type="match status" value="1"/>
</dbReference>
<dbReference type="GO" id="GO:0005634">
    <property type="term" value="C:nucleus"/>
    <property type="evidence" value="ECO:0007669"/>
    <property type="project" value="TreeGrafter"/>
</dbReference>
<evidence type="ECO:0000313" key="10">
    <source>
        <dbReference type="Proteomes" id="UP000823405"/>
    </source>
</evidence>
<dbReference type="PANTHER" id="PTHR12931">
    <property type="entry name" value="UBIQUITIN THIOLESTERASE PROTEIN OTUB"/>
    <property type="match status" value="1"/>
</dbReference>
<dbReference type="InterPro" id="IPR003323">
    <property type="entry name" value="OTU_dom"/>
</dbReference>
<dbReference type="InterPro" id="IPR019400">
    <property type="entry name" value="Peptidase_C65_otubain"/>
</dbReference>
<dbReference type="InterPro" id="IPR038765">
    <property type="entry name" value="Papain-like_cys_pep_sf"/>
</dbReference>
<dbReference type="PROSITE" id="PS50802">
    <property type="entry name" value="OTU"/>
    <property type="match status" value="1"/>
</dbReference>
<dbReference type="AlphaFoldDB" id="A0A9P6UIA4"/>
<comment type="caution">
    <text evidence="9">The sequence shown here is derived from an EMBL/GenBank/DDBJ whole genome shotgun (WGS) entry which is preliminary data.</text>
</comment>
<evidence type="ECO:0000256" key="6">
    <source>
        <dbReference type="ARBA" id="ARBA00022807"/>
    </source>
</evidence>
<dbReference type="EMBL" id="JAAAIN010001518">
    <property type="protein sequence ID" value="KAG0302369.1"/>
    <property type="molecule type" value="Genomic_DNA"/>
</dbReference>
<dbReference type="InterPro" id="IPR042467">
    <property type="entry name" value="Peptidase_C65_otubain_sub2"/>
</dbReference>
<protein>
    <recommendedName>
        <fullName evidence="2">ubiquitinyl hydrolase 1</fullName>
        <ecNumber evidence="2">3.4.19.12</ecNumber>
    </recommendedName>
</protein>
<evidence type="ECO:0000256" key="5">
    <source>
        <dbReference type="ARBA" id="ARBA00022801"/>
    </source>
</evidence>
<evidence type="ECO:0000313" key="9">
    <source>
        <dbReference type="EMBL" id="KAG0302369.1"/>
    </source>
</evidence>
<dbReference type="PANTHER" id="PTHR12931:SF15">
    <property type="entry name" value="UBIQUITIN THIOESTERASE OTUBAIN-LIKE"/>
    <property type="match status" value="1"/>
</dbReference>
<keyword evidence="4" id="KW-0833">Ubl conjugation pathway</keyword>